<proteinExistence type="predicted"/>
<dbReference type="RefSeq" id="WP_120771259.1">
    <property type="nucleotide sequence ID" value="NZ_CP032627.1"/>
</dbReference>
<dbReference type="EMBL" id="CP032627">
    <property type="protein sequence ID" value="AYF99870.1"/>
    <property type="molecule type" value="Genomic_DNA"/>
</dbReference>
<evidence type="ECO:0000313" key="1">
    <source>
        <dbReference type="EMBL" id="AYF99870.1"/>
    </source>
</evidence>
<organism evidence="1 2">
    <name type="scientific">Lactococcus allomyrinae</name>
    <dbReference type="NCBI Taxonomy" id="2419773"/>
    <lineage>
        <taxon>Bacteria</taxon>
        <taxon>Bacillati</taxon>
        <taxon>Bacillota</taxon>
        <taxon>Bacilli</taxon>
        <taxon>Lactobacillales</taxon>
        <taxon>Streptococcaceae</taxon>
        <taxon>Lactococcus</taxon>
    </lineage>
</organism>
<sequence length="130" mass="14568">MRKNKRWVIIGLIIVVMFGIIGGVEGKKYMDNQKEAKEMMQEKKIALQAKSMFKNIKDLKIEQIGEASPGSIFFIVEITNTDDKKYKADLDLGDVSSYSTVDGDNFLETQLGSTTSKINVYYLSGESGKL</sequence>
<reference evidence="1 2" key="1">
    <citation type="submission" date="2018-09" db="EMBL/GenBank/DDBJ databases">
        <title>Genome sequencing of strain 1JSPR-7.</title>
        <authorList>
            <person name="Heo J."/>
            <person name="Kim S.-J."/>
            <person name="Kwon S.-W."/>
        </authorList>
    </citation>
    <scope>NUCLEOTIDE SEQUENCE [LARGE SCALE GENOMIC DNA]</scope>
    <source>
        <strain evidence="1 2">1JSPR-7</strain>
    </source>
</reference>
<dbReference type="OrthoDB" id="2340022at2"/>
<gene>
    <name evidence="1" type="ORF">D7I46_01485</name>
</gene>
<keyword evidence="2" id="KW-1185">Reference proteome</keyword>
<evidence type="ECO:0000313" key="2">
    <source>
        <dbReference type="Proteomes" id="UP000269374"/>
    </source>
</evidence>
<accession>A0A387BMW6</accession>
<protein>
    <submittedName>
        <fullName evidence="1">Uncharacterized protein</fullName>
    </submittedName>
</protein>
<name>A0A387BMW6_9LACT</name>
<dbReference type="KEGG" id="lact:D7I46_01485"/>
<dbReference type="AlphaFoldDB" id="A0A387BMW6"/>
<dbReference type="Proteomes" id="UP000269374">
    <property type="component" value="Chromosome"/>
</dbReference>